<dbReference type="GO" id="GO:0043811">
    <property type="term" value="F:phosphate:acyl-[acyl carrier protein] acyltransferase activity"/>
    <property type="evidence" value="ECO:0007669"/>
    <property type="project" value="UniProtKB-EC"/>
</dbReference>
<evidence type="ECO:0000256" key="7">
    <source>
        <dbReference type="ARBA" id="ARBA00023209"/>
    </source>
</evidence>
<dbReference type="PANTHER" id="PTHR30100:SF1">
    <property type="entry name" value="PHOSPHATE ACYLTRANSFERASE"/>
    <property type="match status" value="1"/>
</dbReference>
<comment type="caution">
    <text evidence="11">The sequence shown here is derived from an EMBL/GenBank/DDBJ whole genome shotgun (WGS) entry which is preliminary data.</text>
</comment>
<dbReference type="EMBL" id="CASHTH010000325">
    <property type="protein sequence ID" value="CAI7997732.1"/>
    <property type="molecule type" value="Genomic_DNA"/>
</dbReference>
<dbReference type="PANTHER" id="PTHR30100">
    <property type="entry name" value="FATTY ACID/PHOSPHOLIPID SYNTHESIS PROTEIN PLSX"/>
    <property type="match status" value="1"/>
</dbReference>
<dbReference type="AlphaFoldDB" id="A0AA35R0N5"/>
<evidence type="ECO:0000313" key="11">
    <source>
        <dbReference type="EMBL" id="CAI7997732.1"/>
    </source>
</evidence>
<comment type="subunit">
    <text evidence="10">Homodimer. Probably interacts with PlsY.</text>
</comment>
<dbReference type="GO" id="GO:0006633">
    <property type="term" value="P:fatty acid biosynthetic process"/>
    <property type="evidence" value="ECO:0007669"/>
    <property type="project" value="InterPro"/>
</dbReference>
<gene>
    <name evidence="11" type="ORF">GBAR_LOCUS2231</name>
</gene>
<keyword evidence="11" id="KW-0012">Acyltransferase</keyword>
<dbReference type="Gene3D" id="3.40.718.10">
    <property type="entry name" value="Isopropylmalate Dehydrogenase"/>
    <property type="match status" value="1"/>
</dbReference>
<evidence type="ECO:0000256" key="1">
    <source>
        <dbReference type="ARBA" id="ARBA00001232"/>
    </source>
</evidence>
<dbReference type="SUPFAM" id="SSF53659">
    <property type="entry name" value="Isocitrate/Isopropylmalate dehydrogenase-like"/>
    <property type="match status" value="1"/>
</dbReference>
<organism evidence="11 12">
    <name type="scientific">Geodia barretti</name>
    <name type="common">Barrett's horny sponge</name>
    <dbReference type="NCBI Taxonomy" id="519541"/>
    <lineage>
        <taxon>Eukaryota</taxon>
        <taxon>Metazoa</taxon>
        <taxon>Porifera</taxon>
        <taxon>Demospongiae</taxon>
        <taxon>Heteroscleromorpha</taxon>
        <taxon>Tetractinellida</taxon>
        <taxon>Astrophorina</taxon>
        <taxon>Geodiidae</taxon>
        <taxon>Geodia</taxon>
    </lineage>
</organism>
<protein>
    <recommendedName>
        <fullName evidence="9">phosphate acyltransferase</fullName>
        <ecNumber evidence="9">2.3.1.274</ecNumber>
    </recommendedName>
</protein>
<evidence type="ECO:0000256" key="9">
    <source>
        <dbReference type="ARBA" id="ARBA00024069"/>
    </source>
</evidence>
<dbReference type="EC" id="2.3.1.274" evidence="9"/>
<dbReference type="HAMAP" id="MF_00019">
    <property type="entry name" value="PlsX"/>
    <property type="match status" value="1"/>
</dbReference>
<keyword evidence="6" id="KW-0443">Lipid metabolism</keyword>
<dbReference type="PIRSF" id="PIRSF002465">
    <property type="entry name" value="Phsphlp_syn_PlsX"/>
    <property type="match status" value="1"/>
</dbReference>
<sequence>MALAAEPQLSITLVGDPDVVHAELARHDVRGLAIGVAPSEGKITDDEHPVSALRRKPRSSIVVATQLVKHGDADLVVSMGPTGASMATAVMGIGLLEGLERPCIGGNFLGLSPNITLVDLGSNVDCRPSLLLSFAAMGVAFSRRLLNIDNPRVALLSVGEEAAKGNRQVQESHAVFNDSYLNFVGNVEGMDFFNDKADVIVCDGFIGNILIKFTEGFGSALRPYLENHLATLLPPDQLDRLADALWDTTNKARTMGGPLFGLDGLVLVGHGSAGPEGVAGAIDTGILSHRIDLVEAFRQELSELQRTGPLER</sequence>
<evidence type="ECO:0000256" key="4">
    <source>
        <dbReference type="ARBA" id="ARBA00022516"/>
    </source>
</evidence>
<dbReference type="Proteomes" id="UP001174909">
    <property type="component" value="Unassembled WGS sequence"/>
</dbReference>
<evidence type="ECO:0000256" key="3">
    <source>
        <dbReference type="ARBA" id="ARBA00022490"/>
    </source>
</evidence>
<name>A0AA35R0N5_GEOBA</name>
<dbReference type="InterPro" id="IPR003664">
    <property type="entry name" value="FA_synthesis"/>
</dbReference>
<proteinExistence type="inferred from homology"/>
<keyword evidence="4" id="KW-0444">Lipid biosynthesis</keyword>
<dbReference type="Pfam" id="PF02504">
    <property type="entry name" value="FA_synthesis"/>
    <property type="match status" value="1"/>
</dbReference>
<keyword evidence="7" id="KW-0594">Phospholipid biosynthesis</keyword>
<reference evidence="11" key="1">
    <citation type="submission" date="2023-03" db="EMBL/GenBank/DDBJ databases">
        <authorList>
            <person name="Steffen K."/>
            <person name="Cardenas P."/>
        </authorList>
    </citation>
    <scope>NUCLEOTIDE SEQUENCE</scope>
</reference>
<evidence type="ECO:0000256" key="8">
    <source>
        <dbReference type="ARBA" id="ARBA00023264"/>
    </source>
</evidence>
<keyword evidence="3" id="KW-0963">Cytoplasm</keyword>
<accession>A0AA35R0N5</accession>
<dbReference type="GO" id="GO:0005737">
    <property type="term" value="C:cytoplasm"/>
    <property type="evidence" value="ECO:0007669"/>
    <property type="project" value="UniProtKB-SubCell"/>
</dbReference>
<evidence type="ECO:0000256" key="5">
    <source>
        <dbReference type="ARBA" id="ARBA00022679"/>
    </source>
</evidence>
<evidence type="ECO:0000256" key="2">
    <source>
        <dbReference type="ARBA" id="ARBA00004496"/>
    </source>
</evidence>
<dbReference type="GO" id="GO:0008654">
    <property type="term" value="P:phospholipid biosynthetic process"/>
    <property type="evidence" value="ECO:0007669"/>
    <property type="project" value="UniProtKB-KW"/>
</dbReference>
<evidence type="ECO:0000256" key="6">
    <source>
        <dbReference type="ARBA" id="ARBA00023098"/>
    </source>
</evidence>
<comment type="subcellular location">
    <subcellularLocation>
        <location evidence="2">Cytoplasm</location>
    </subcellularLocation>
</comment>
<evidence type="ECO:0000256" key="10">
    <source>
        <dbReference type="ARBA" id="ARBA00046608"/>
    </source>
</evidence>
<comment type="catalytic activity">
    <reaction evidence="1">
        <text>a fatty acyl-[ACP] + phosphate = an acyl phosphate + holo-[ACP]</text>
        <dbReference type="Rhea" id="RHEA:42292"/>
        <dbReference type="Rhea" id="RHEA-COMP:9685"/>
        <dbReference type="Rhea" id="RHEA-COMP:14125"/>
        <dbReference type="ChEBI" id="CHEBI:43474"/>
        <dbReference type="ChEBI" id="CHEBI:59918"/>
        <dbReference type="ChEBI" id="CHEBI:64479"/>
        <dbReference type="ChEBI" id="CHEBI:138651"/>
        <dbReference type="EC" id="2.3.1.274"/>
    </reaction>
</comment>
<keyword evidence="5" id="KW-0808">Transferase</keyword>
<keyword evidence="8" id="KW-1208">Phospholipid metabolism</keyword>
<evidence type="ECO:0000313" key="12">
    <source>
        <dbReference type="Proteomes" id="UP001174909"/>
    </source>
</evidence>
<dbReference type="InterPro" id="IPR012281">
    <property type="entry name" value="Phospholipid_synth_PlsX-like"/>
</dbReference>
<keyword evidence="12" id="KW-1185">Reference proteome</keyword>